<dbReference type="InterPro" id="IPR000847">
    <property type="entry name" value="LysR_HTH_N"/>
</dbReference>
<proteinExistence type="inferred from homology"/>
<keyword evidence="4" id="KW-0804">Transcription</keyword>
<dbReference type="FunFam" id="1.10.10.10:FF:000001">
    <property type="entry name" value="LysR family transcriptional regulator"/>
    <property type="match status" value="1"/>
</dbReference>
<dbReference type="Pfam" id="PF03466">
    <property type="entry name" value="LysR_substrate"/>
    <property type="match status" value="1"/>
</dbReference>
<evidence type="ECO:0000313" key="6">
    <source>
        <dbReference type="EMBL" id="TGY40620.1"/>
    </source>
</evidence>
<evidence type="ECO:0000313" key="7">
    <source>
        <dbReference type="Proteomes" id="UP000306888"/>
    </source>
</evidence>
<dbReference type="PRINTS" id="PR00039">
    <property type="entry name" value="HTHLYSR"/>
</dbReference>
<dbReference type="GO" id="GO:0005829">
    <property type="term" value="C:cytosol"/>
    <property type="evidence" value="ECO:0007669"/>
    <property type="project" value="TreeGrafter"/>
</dbReference>
<dbReference type="InterPro" id="IPR036390">
    <property type="entry name" value="WH_DNA-bd_sf"/>
</dbReference>
<dbReference type="InterPro" id="IPR036388">
    <property type="entry name" value="WH-like_DNA-bd_sf"/>
</dbReference>
<comment type="similarity">
    <text evidence="1">Belongs to the LysR transcriptional regulatory family.</text>
</comment>
<dbReference type="RefSeq" id="WP_136008013.1">
    <property type="nucleotide sequence ID" value="NZ_SRYR01000012.1"/>
</dbReference>
<dbReference type="AlphaFoldDB" id="A0A4V3RKN6"/>
<accession>A0A4V3RKN6</accession>
<dbReference type="CDD" id="cd05466">
    <property type="entry name" value="PBP2_LTTR_substrate"/>
    <property type="match status" value="1"/>
</dbReference>
<dbReference type="GO" id="GO:0003700">
    <property type="term" value="F:DNA-binding transcription factor activity"/>
    <property type="evidence" value="ECO:0007669"/>
    <property type="project" value="InterPro"/>
</dbReference>
<evidence type="ECO:0000259" key="5">
    <source>
        <dbReference type="PROSITE" id="PS50931"/>
    </source>
</evidence>
<dbReference type="SUPFAM" id="SSF46785">
    <property type="entry name" value="Winged helix' DNA-binding domain"/>
    <property type="match status" value="1"/>
</dbReference>
<feature type="domain" description="HTH lysR-type" evidence="5">
    <location>
        <begin position="1"/>
        <end position="58"/>
    </location>
</feature>
<protein>
    <submittedName>
        <fullName evidence="6">LysR family transcriptional regulator</fullName>
    </submittedName>
</protein>
<dbReference type="Proteomes" id="UP000306888">
    <property type="component" value="Unassembled WGS sequence"/>
</dbReference>
<dbReference type="Pfam" id="PF00126">
    <property type="entry name" value="HTH_1"/>
    <property type="match status" value="1"/>
</dbReference>
<dbReference type="OrthoDB" id="119203at2"/>
<dbReference type="Gene3D" id="1.10.10.10">
    <property type="entry name" value="Winged helix-like DNA-binding domain superfamily/Winged helix DNA-binding domain"/>
    <property type="match status" value="1"/>
</dbReference>
<dbReference type="InterPro" id="IPR005119">
    <property type="entry name" value="LysR_subst-bd"/>
</dbReference>
<gene>
    <name evidence="6" type="ORF">E5347_14850</name>
</gene>
<dbReference type="GO" id="GO:0003677">
    <property type="term" value="F:DNA binding"/>
    <property type="evidence" value="ECO:0007669"/>
    <property type="project" value="UniProtKB-KW"/>
</dbReference>
<evidence type="ECO:0000256" key="1">
    <source>
        <dbReference type="ARBA" id="ARBA00009437"/>
    </source>
</evidence>
<dbReference type="InterPro" id="IPR050950">
    <property type="entry name" value="HTH-type_LysR_regulators"/>
</dbReference>
<organism evidence="6 7">
    <name type="scientific">Clostridium sartagoforme</name>
    <dbReference type="NCBI Taxonomy" id="84031"/>
    <lineage>
        <taxon>Bacteria</taxon>
        <taxon>Bacillati</taxon>
        <taxon>Bacillota</taxon>
        <taxon>Clostridia</taxon>
        <taxon>Eubacteriales</taxon>
        <taxon>Clostridiaceae</taxon>
        <taxon>Clostridium</taxon>
    </lineage>
</organism>
<dbReference type="Gene3D" id="3.40.190.290">
    <property type="match status" value="1"/>
</dbReference>
<dbReference type="SUPFAM" id="SSF53850">
    <property type="entry name" value="Periplasmic binding protein-like II"/>
    <property type="match status" value="1"/>
</dbReference>
<name>A0A4V3RKN6_9CLOT</name>
<dbReference type="EMBL" id="SRYR01000012">
    <property type="protein sequence ID" value="TGY40620.1"/>
    <property type="molecule type" value="Genomic_DNA"/>
</dbReference>
<evidence type="ECO:0000256" key="2">
    <source>
        <dbReference type="ARBA" id="ARBA00023015"/>
    </source>
</evidence>
<reference evidence="6 7" key="1">
    <citation type="submission" date="2019-04" db="EMBL/GenBank/DDBJ databases">
        <title>Microbes associate with the intestines of laboratory mice.</title>
        <authorList>
            <person name="Navarre W."/>
            <person name="Wong E."/>
            <person name="Huang K."/>
            <person name="Tropini C."/>
            <person name="Ng K."/>
            <person name="Yu B."/>
        </authorList>
    </citation>
    <scope>NUCLEOTIDE SEQUENCE [LARGE SCALE GENOMIC DNA]</scope>
    <source>
        <strain evidence="6 7">NM50_B9-20</strain>
    </source>
</reference>
<keyword evidence="2" id="KW-0805">Transcription regulation</keyword>
<evidence type="ECO:0000256" key="3">
    <source>
        <dbReference type="ARBA" id="ARBA00023125"/>
    </source>
</evidence>
<keyword evidence="3" id="KW-0238">DNA-binding</keyword>
<comment type="caution">
    <text evidence="6">The sequence shown here is derived from an EMBL/GenBank/DDBJ whole genome shotgun (WGS) entry which is preliminary data.</text>
</comment>
<dbReference type="PANTHER" id="PTHR30419">
    <property type="entry name" value="HTH-TYPE TRANSCRIPTIONAL REGULATOR YBHD"/>
    <property type="match status" value="1"/>
</dbReference>
<evidence type="ECO:0000256" key="4">
    <source>
        <dbReference type="ARBA" id="ARBA00023163"/>
    </source>
</evidence>
<dbReference type="PROSITE" id="PS50931">
    <property type="entry name" value="HTH_LYSR"/>
    <property type="match status" value="1"/>
</dbReference>
<sequence>MHIDSLNYFYQVANSKSISTVAKNSHISQSALSQQIAKLENKLNVKLFNRTNRGVSLTPEGEILFKYSETILNAYNKMQEELYHSINQKKFISIEAVESIGQTILPIAISKLKKVYDSHTININNIDCCSHTNLLNNVRDIFICYHKPESNNGIISKALGNDEIFLVADKSFPINTIHKNEILNLPLILASDKKCLKESLIKELECSEEDLNKANILYKTNSYFAALNGVLSAKAVAFIPASIYHNYAPSTRIKRINIEDFSIELTLYICYLDSFYKTNSNFVKSLKNILKGYLN</sequence>
<keyword evidence="7" id="KW-1185">Reference proteome</keyword>